<keyword evidence="2" id="KW-1185">Reference proteome</keyword>
<dbReference type="GeneID" id="1474128"/>
<organism evidence="1 2">
    <name type="scientific">Methanosarcina acetivorans (strain ATCC 35395 / DSM 2834 / JCM 12185 / C2A)</name>
    <dbReference type="NCBI Taxonomy" id="188937"/>
    <lineage>
        <taxon>Archaea</taxon>
        <taxon>Methanobacteriati</taxon>
        <taxon>Methanobacteriota</taxon>
        <taxon>Stenosarchaea group</taxon>
        <taxon>Methanomicrobia</taxon>
        <taxon>Methanosarcinales</taxon>
        <taxon>Methanosarcinaceae</taxon>
        <taxon>Methanosarcina</taxon>
    </lineage>
</organism>
<reference evidence="1 2" key="1">
    <citation type="journal article" date="2002" name="Genome Res.">
        <title>The genome of Methanosarcina acetivorans reveals extensive metabolic and physiological diversity.</title>
        <authorList>
            <person name="Galagan J.E."/>
            <person name="Nusbaum C."/>
            <person name="Roy A."/>
            <person name="Endrizzi M.G."/>
            <person name="Macdonald P."/>
            <person name="FitzHugh W."/>
            <person name="Calvo S."/>
            <person name="Engels R."/>
            <person name="Smirnov S."/>
            <person name="Atnoor D."/>
            <person name="Brown A."/>
            <person name="Allen N."/>
            <person name="Naylor J."/>
            <person name="Stange-Thomann N."/>
            <person name="DeArellano K."/>
            <person name="Johnson R."/>
            <person name="Linton L."/>
            <person name="McEwan P."/>
            <person name="McKernan K."/>
            <person name="Talamas J."/>
            <person name="Tirrell A."/>
            <person name="Ye W."/>
            <person name="Zimmer A."/>
            <person name="Barber R.D."/>
            <person name="Cann I."/>
            <person name="Graham D.E."/>
            <person name="Grahame D.A."/>
            <person name="Guss A."/>
            <person name="Hedderich R."/>
            <person name="Ingram-Smith C."/>
            <person name="Kuettner C.H."/>
            <person name="Krzycki J.A."/>
            <person name="Leigh J.A."/>
            <person name="Li W."/>
            <person name="Liu J."/>
            <person name="Mukhopadhyay B."/>
            <person name="Reeve J.N."/>
            <person name="Smith K."/>
            <person name="Springer T.A."/>
            <person name="Umayam L.A."/>
            <person name="White O."/>
            <person name="White R.H."/>
            <person name="de Macario E.C."/>
            <person name="Ferry J.G."/>
            <person name="Jarrell K.F."/>
            <person name="Jing H."/>
            <person name="Macario A.J.L."/>
            <person name="Paulsen I."/>
            <person name="Pritchett M."/>
            <person name="Sowers K.R."/>
            <person name="Swanson R.V."/>
            <person name="Zinder S.H."/>
            <person name="Lander E."/>
            <person name="Metcalf W.W."/>
            <person name="Birren B."/>
        </authorList>
    </citation>
    <scope>NUCLEOTIDE SEQUENCE [LARGE SCALE GENOMIC DNA]</scope>
    <source>
        <strain evidence="2">ATCC 35395 / DSM 2834 / JCM 12185 / C2A</strain>
    </source>
</reference>
<dbReference type="HOGENOM" id="CLU_1709108_0_0_2"/>
<dbReference type="AlphaFoldDB" id="Q8TNP3"/>
<proteinExistence type="predicted"/>
<name>Q8TNP3_METAC</name>
<dbReference type="EnsemblBacteria" id="AAM05635">
    <property type="protein sequence ID" value="AAM05635"/>
    <property type="gene ID" value="MA_2240"/>
</dbReference>
<dbReference type="Proteomes" id="UP000002487">
    <property type="component" value="Chromosome"/>
</dbReference>
<protein>
    <submittedName>
        <fullName evidence="1">Uncharacterized protein</fullName>
    </submittedName>
</protein>
<dbReference type="OrthoDB" id="137714at2157"/>
<gene>
    <name evidence="1" type="ordered locus">MA_2240</name>
</gene>
<dbReference type="KEGG" id="mac:MA_2240"/>
<dbReference type="RefSeq" id="WP_011022221.1">
    <property type="nucleotide sequence ID" value="NC_003552.1"/>
</dbReference>
<dbReference type="InParanoid" id="Q8TNP3"/>
<sequence length="153" mass="16806">MDPAVIAQQATDILAPALPFIYAGGGAIADKGKDMLIGGSKKVAEKVADNALGKVSDGVFDKAEKILSKLNLKRNPKLEESAKQAARNPKDPKALEDLQQIIREILDGNPKLAREIQLTINYDIDFEIQNISQFAMGNYNNFYNFESPLEKNT</sequence>
<accession>Q8TNP3</accession>
<evidence type="ECO:0000313" key="1">
    <source>
        <dbReference type="EMBL" id="AAM05635.1"/>
    </source>
</evidence>
<dbReference type="EMBL" id="AE010299">
    <property type="protein sequence ID" value="AAM05635.1"/>
    <property type="molecule type" value="Genomic_DNA"/>
</dbReference>
<evidence type="ECO:0000313" key="2">
    <source>
        <dbReference type="Proteomes" id="UP000002487"/>
    </source>
</evidence>